<evidence type="ECO:0000256" key="1">
    <source>
        <dbReference type="SAM" id="MobiDB-lite"/>
    </source>
</evidence>
<dbReference type="AlphaFoldDB" id="A0A067Q3P0"/>
<feature type="compositionally biased region" description="Polar residues" evidence="1">
    <location>
        <begin position="206"/>
        <end position="223"/>
    </location>
</feature>
<dbReference type="Proteomes" id="UP000027265">
    <property type="component" value="Unassembled WGS sequence"/>
</dbReference>
<feature type="region of interest" description="Disordered" evidence="1">
    <location>
        <begin position="261"/>
        <end position="311"/>
    </location>
</feature>
<keyword evidence="3" id="KW-1185">Reference proteome</keyword>
<dbReference type="HOGENOM" id="CLU_047734_0_0_1"/>
<feature type="region of interest" description="Disordered" evidence="1">
    <location>
        <begin position="1"/>
        <end position="60"/>
    </location>
</feature>
<dbReference type="EMBL" id="KL197720">
    <property type="protein sequence ID" value="KDQ57206.1"/>
    <property type="molecule type" value="Genomic_DNA"/>
</dbReference>
<feature type="compositionally biased region" description="Polar residues" evidence="1">
    <location>
        <begin position="1"/>
        <end position="11"/>
    </location>
</feature>
<feature type="compositionally biased region" description="Acidic residues" evidence="1">
    <location>
        <begin position="225"/>
        <end position="235"/>
    </location>
</feature>
<feature type="compositionally biased region" description="Basic and acidic residues" evidence="1">
    <location>
        <begin position="31"/>
        <end position="41"/>
    </location>
</feature>
<accession>A0A067Q3P0</accession>
<protein>
    <submittedName>
        <fullName evidence="2">Uncharacterized protein</fullName>
    </submittedName>
</protein>
<gene>
    <name evidence="2" type="ORF">JAAARDRAFT_35812</name>
</gene>
<evidence type="ECO:0000313" key="3">
    <source>
        <dbReference type="Proteomes" id="UP000027265"/>
    </source>
</evidence>
<proteinExistence type="predicted"/>
<dbReference type="OrthoDB" id="2685034at2759"/>
<feature type="region of interest" description="Disordered" evidence="1">
    <location>
        <begin position="203"/>
        <end position="235"/>
    </location>
</feature>
<reference evidence="3" key="1">
    <citation type="journal article" date="2014" name="Proc. Natl. Acad. Sci. U.S.A.">
        <title>Extensive sampling of basidiomycete genomes demonstrates inadequacy of the white-rot/brown-rot paradigm for wood decay fungi.</title>
        <authorList>
            <person name="Riley R."/>
            <person name="Salamov A.A."/>
            <person name="Brown D.W."/>
            <person name="Nagy L.G."/>
            <person name="Floudas D."/>
            <person name="Held B.W."/>
            <person name="Levasseur A."/>
            <person name="Lombard V."/>
            <person name="Morin E."/>
            <person name="Otillar R."/>
            <person name="Lindquist E.A."/>
            <person name="Sun H."/>
            <person name="LaButti K.M."/>
            <person name="Schmutz J."/>
            <person name="Jabbour D."/>
            <person name="Luo H."/>
            <person name="Baker S.E."/>
            <person name="Pisabarro A.G."/>
            <person name="Walton J.D."/>
            <person name="Blanchette R.A."/>
            <person name="Henrissat B."/>
            <person name="Martin F."/>
            <person name="Cullen D."/>
            <person name="Hibbett D.S."/>
            <person name="Grigoriev I.V."/>
        </authorList>
    </citation>
    <scope>NUCLEOTIDE SEQUENCE [LARGE SCALE GENOMIC DNA]</scope>
    <source>
        <strain evidence="3">MUCL 33604</strain>
    </source>
</reference>
<organism evidence="2 3">
    <name type="scientific">Jaapia argillacea MUCL 33604</name>
    <dbReference type="NCBI Taxonomy" id="933084"/>
    <lineage>
        <taxon>Eukaryota</taxon>
        <taxon>Fungi</taxon>
        <taxon>Dikarya</taxon>
        <taxon>Basidiomycota</taxon>
        <taxon>Agaricomycotina</taxon>
        <taxon>Agaricomycetes</taxon>
        <taxon>Agaricomycetidae</taxon>
        <taxon>Jaapiales</taxon>
        <taxon>Jaapiaceae</taxon>
        <taxon>Jaapia</taxon>
    </lineage>
</organism>
<sequence length="421" mass="47420">MGGSTDPQQSGSKRKDSSCSVMGGSYSKKRREGDGGLDDRSQGFGDSQDEVDMGGDNPELEFVMGAPKHWSDDEKTKFFNWLMGPGHDEHWNALRASKNACFRDCAEQLFGGKKTMQALKGAYERAFNVFKQIYAYESYSRRLGPPNVNMNIQAERMKEYDRRLQAAKKSGCEVGNVNARIVDHWHTVGWYDLFYRRWHGDPGNSRAGNRQSTVGPTAPSSSGAVDDDPDSEEVNGVDYTLTQNTEASSSMDRHYNGEASTSYMATSHPPPPNHPPHTPQYITPQATLTNGTVNGPGLSRASPPTPQPSIPEQTVTQLTNLTQTMMTTYVHLLQTQAEDSKLKLEYMKRREIREEEESRQRREVEQRRQEREAAQWEHSKQSELVKQRVTWATELLSNHNVDASVRQAAGDYLKRLFSTDT</sequence>
<name>A0A067Q3P0_9AGAM</name>
<feature type="compositionally biased region" description="Polar residues" evidence="1">
    <location>
        <begin position="280"/>
        <end position="293"/>
    </location>
</feature>
<dbReference type="InParanoid" id="A0A067Q3P0"/>
<feature type="compositionally biased region" description="Pro residues" evidence="1">
    <location>
        <begin position="268"/>
        <end position="278"/>
    </location>
</feature>
<evidence type="ECO:0000313" key="2">
    <source>
        <dbReference type="EMBL" id="KDQ57206.1"/>
    </source>
</evidence>